<evidence type="ECO:0000256" key="7">
    <source>
        <dbReference type="RuleBase" id="RU364093"/>
    </source>
</evidence>
<dbReference type="NCBIfam" id="TIGR01398">
    <property type="entry name" value="FlhA"/>
    <property type="match status" value="1"/>
</dbReference>
<feature type="transmembrane region" description="Helical" evidence="7">
    <location>
        <begin position="286"/>
        <end position="305"/>
    </location>
</feature>
<keyword evidence="8" id="KW-0966">Cell projection</keyword>
<comment type="caution">
    <text evidence="8">The sequence shown here is derived from an EMBL/GenBank/DDBJ whole genome shotgun (WGS) entry which is preliminary data.</text>
</comment>
<dbReference type="PROSITE" id="PS00994">
    <property type="entry name" value="FHIPEP"/>
    <property type="match status" value="1"/>
</dbReference>
<feature type="transmembrane region" description="Helical" evidence="7">
    <location>
        <begin position="209"/>
        <end position="229"/>
    </location>
</feature>
<dbReference type="GO" id="GO:0005886">
    <property type="term" value="C:plasma membrane"/>
    <property type="evidence" value="ECO:0007669"/>
    <property type="project" value="UniProtKB-SubCell"/>
</dbReference>
<dbReference type="InterPro" id="IPR042196">
    <property type="entry name" value="FHIPEP_4"/>
</dbReference>
<dbReference type="InterPro" id="IPR042193">
    <property type="entry name" value="FHIPEP_3"/>
</dbReference>
<evidence type="ECO:0000256" key="6">
    <source>
        <dbReference type="ARBA" id="ARBA00023136"/>
    </source>
</evidence>
<dbReference type="Pfam" id="PF00771">
    <property type="entry name" value="FHIPEP"/>
    <property type="match status" value="1"/>
</dbReference>
<sequence>MKLSIPFADKLPVANLKSMPSIGAPVMVLATLAMVVLPMPPLLLDMTFTFNIALSLVVLLVTVYTRRPLDFAAFPTVLLIATLLRLALNVASTRVVLLHGHEGPDAAGQVIDAFGSVVIGGNYAVGLVVFLILMIINFMVVTKGAGRISEVSARFTLDALPGKQMAIDADLNAGLIDQEQARTRRFEVTKEADFYGSMDGASKFVKGDAIAGILILFINIIGGLIIGMSQHGLTFGSAIEIYSLLTIGDGLVAQIPSLLLSIAAAMMVTRQNTDEDMGQQMYFQMFNNPQALIITGVILFVMGIVPGMPHIPFLLLAAMIGAAAYWRVKKDKEAALVEKEPAATELAPTQPLKELSWDDVQPVDTIGLEVGYRLISMVDKDQGGELLERVKGVRKKLSQDFGFLIPPVHIRDNLELPPNSYRISLMGVACGEANIHPKMDLAINPGQVFGSIDGEMTTDPAFGLEAVWVQDSQREHAQALGYTVVDSATVLATHLSQLLTNNASQLLGHEEVQNLLEMLGQSAPKLVDGFVPDQLPLGVVVKVMQNLLNEAIPLRDIRTIVQTLSEYSSKSQDPDILTAAVRIGLKRLICQEINGIEVELPVITLVPELEQILHQTMQSAGGESSGIEPGLAERLQRSLTEATQQQELKGEPAVLLTSGVLRSTLAKFVKNTIPSLRVLSYQEVPDEKQIRIVNAVGN</sequence>
<feature type="transmembrane region" description="Helical" evidence="7">
    <location>
        <begin position="71"/>
        <end position="88"/>
    </location>
</feature>
<keyword evidence="7" id="KW-1006">Bacterial flagellum protein export</keyword>
<dbReference type="InterPro" id="IPR001712">
    <property type="entry name" value="T3SS_FHIPEP"/>
</dbReference>
<accession>A0A2T3L0F7</accession>
<dbReference type="Gene3D" id="3.40.30.60">
    <property type="entry name" value="FHIPEP family, domain 1"/>
    <property type="match status" value="1"/>
</dbReference>
<dbReference type="Gene3D" id="1.10.8.540">
    <property type="entry name" value="FHIPEP family, domain 3"/>
    <property type="match status" value="1"/>
</dbReference>
<dbReference type="PANTHER" id="PTHR30161">
    <property type="entry name" value="FLAGELLAR EXPORT PROTEIN, MEMBRANE FLHA SUBUNIT-RELATED"/>
    <property type="match status" value="1"/>
</dbReference>
<evidence type="ECO:0000256" key="3">
    <source>
        <dbReference type="ARBA" id="ARBA00022475"/>
    </source>
</evidence>
<dbReference type="PIRSF" id="PIRSF005419">
    <property type="entry name" value="FlhA"/>
    <property type="match status" value="1"/>
</dbReference>
<keyword evidence="4 7" id="KW-0812">Transmembrane</keyword>
<dbReference type="Gene3D" id="3.40.50.12790">
    <property type="entry name" value="FHIPEP family, domain 4"/>
    <property type="match status" value="1"/>
</dbReference>
<dbReference type="AlphaFoldDB" id="A0A2T3L0F7"/>
<feature type="transmembrane region" description="Helical" evidence="7">
    <location>
        <begin position="46"/>
        <end position="64"/>
    </location>
</feature>
<evidence type="ECO:0000313" key="9">
    <source>
        <dbReference type="Proteomes" id="UP000240530"/>
    </source>
</evidence>
<gene>
    <name evidence="7 8" type="primary">flhA</name>
    <name evidence="8" type="ORF">C0W93_02565</name>
</gene>
<organism evidence="8 9">
    <name type="scientific">Photobacterium leiognathi subsp. mandapamensis</name>
    <name type="common">Photobacterium mandapamensis</name>
    <dbReference type="NCBI Taxonomy" id="48408"/>
    <lineage>
        <taxon>Bacteria</taxon>
        <taxon>Pseudomonadati</taxon>
        <taxon>Pseudomonadota</taxon>
        <taxon>Gammaproteobacteria</taxon>
        <taxon>Vibrionales</taxon>
        <taxon>Vibrionaceae</taxon>
        <taxon>Photobacterium</taxon>
    </lineage>
</organism>
<feature type="transmembrane region" description="Helical" evidence="7">
    <location>
        <begin position="123"/>
        <end position="141"/>
    </location>
</feature>
<keyword evidence="7" id="KW-0813">Transport</keyword>
<keyword evidence="6 7" id="KW-0472">Membrane</keyword>
<dbReference type="GO" id="GO:0044780">
    <property type="term" value="P:bacterial-type flagellum assembly"/>
    <property type="evidence" value="ECO:0007669"/>
    <property type="project" value="InterPro"/>
</dbReference>
<comment type="subcellular location">
    <subcellularLocation>
        <location evidence="1 7">Cell membrane</location>
        <topology evidence="1 7">Multi-pass membrane protein</topology>
    </subcellularLocation>
</comment>
<keyword evidence="7" id="KW-1005">Bacterial flagellum biogenesis</keyword>
<keyword evidence="5 7" id="KW-1133">Transmembrane helix</keyword>
<evidence type="ECO:0000256" key="4">
    <source>
        <dbReference type="ARBA" id="ARBA00022692"/>
    </source>
</evidence>
<protein>
    <recommendedName>
        <fullName evidence="7">Flagellar biosynthesis protein FlhA</fullName>
    </recommendedName>
</protein>
<reference evidence="8 9" key="1">
    <citation type="submission" date="2018-03" db="EMBL/GenBank/DDBJ databases">
        <title>Whole genome sequencing of Histamine producing bacteria.</title>
        <authorList>
            <person name="Butler K."/>
        </authorList>
    </citation>
    <scope>NUCLEOTIDE SEQUENCE [LARGE SCALE GENOMIC DNA]</scope>
    <source>
        <strain evidence="8 9">Res.4.1</strain>
    </source>
</reference>
<comment type="similarity">
    <text evidence="2 7">Belongs to the FHIPEP (flagella/HR/invasion proteins export pore) family.</text>
</comment>
<keyword evidence="3 7" id="KW-1003">Cell membrane</keyword>
<evidence type="ECO:0000256" key="2">
    <source>
        <dbReference type="ARBA" id="ARBA00008835"/>
    </source>
</evidence>
<dbReference type="RefSeq" id="WP_107184208.1">
    <property type="nucleotide sequence ID" value="NZ_JAWQGC010000002.1"/>
</dbReference>
<name>A0A2T3L0F7_PHOLD</name>
<feature type="transmembrane region" description="Helical" evidence="7">
    <location>
        <begin position="21"/>
        <end position="40"/>
    </location>
</feature>
<comment type="function">
    <text evidence="7">Required for formation of the rod structure of the flagellar apparatus. Together with FliI and FliH, may constitute the export apparatus of flagellin.</text>
</comment>
<evidence type="ECO:0000256" key="1">
    <source>
        <dbReference type="ARBA" id="ARBA00004651"/>
    </source>
</evidence>
<keyword evidence="8" id="KW-0282">Flagellum</keyword>
<dbReference type="InterPro" id="IPR025505">
    <property type="entry name" value="FHIPEP_CS"/>
</dbReference>
<dbReference type="PRINTS" id="PR00949">
    <property type="entry name" value="TYPE3IMAPROT"/>
</dbReference>
<keyword evidence="8" id="KW-0969">Cilium</keyword>
<feature type="transmembrane region" description="Helical" evidence="7">
    <location>
        <begin position="241"/>
        <end position="265"/>
    </location>
</feature>
<dbReference type="InterPro" id="IPR042194">
    <property type="entry name" value="FHIPEP_1"/>
</dbReference>
<evidence type="ECO:0000256" key="5">
    <source>
        <dbReference type="ARBA" id="ARBA00022989"/>
    </source>
</evidence>
<keyword evidence="7" id="KW-0653">Protein transport</keyword>
<dbReference type="InterPro" id="IPR006301">
    <property type="entry name" value="FlhA"/>
</dbReference>
<proteinExistence type="inferred from homology"/>
<dbReference type="Proteomes" id="UP000240530">
    <property type="component" value="Unassembled WGS sequence"/>
</dbReference>
<dbReference type="PANTHER" id="PTHR30161:SF1">
    <property type="entry name" value="FLAGELLAR BIOSYNTHESIS PROTEIN FLHA-RELATED"/>
    <property type="match status" value="1"/>
</dbReference>
<evidence type="ECO:0000313" key="8">
    <source>
        <dbReference type="EMBL" id="PSV13853.1"/>
    </source>
</evidence>
<dbReference type="EMBL" id="PYNS01000001">
    <property type="protein sequence ID" value="PSV13853.1"/>
    <property type="molecule type" value="Genomic_DNA"/>
</dbReference>
<dbReference type="GO" id="GO:0009306">
    <property type="term" value="P:protein secretion"/>
    <property type="evidence" value="ECO:0007669"/>
    <property type="project" value="InterPro"/>
</dbReference>